<evidence type="ECO:0008006" key="5">
    <source>
        <dbReference type="Google" id="ProtNLM"/>
    </source>
</evidence>
<accession>A0A7C3YNR1</accession>
<evidence type="ECO:0000313" key="4">
    <source>
        <dbReference type="EMBL" id="HHF48802.1"/>
    </source>
</evidence>
<evidence type="ECO:0000256" key="1">
    <source>
        <dbReference type="SAM" id="Phobius"/>
    </source>
</evidence>
<comment type="caution">
    <text evidence="2">The sequence shown here is derived from an EMBL/GenBank/DDBJ whole genome shotgun (WGS) entry which is preliminary data.</text>
</comment>
<evidence type="ECO:0000313" key="3">
    <source>
        <dbReference type="EMBL" id="HGU59140.1"/>
    </source>
</evidence>
<reference evidence="2" key="1">
    <citation type="journal article" date="2020" name="mSystems">
        <title>Genome- and Community-Level Interaction Insights into Carbon Utilization and Element Cycling Functions of Hydrothermarchaeota in Hydrothermal Sediment.</title>
        <authorList>
            <person name="Zhou Z."/>
            <person name="Liu Y."/>
            <person name="Xu W."/>
            <person name="Pan J."/>
            <person name="Luo Z.H."/>
            <person name="Li M."/>
        </authorList>
    </citation>
    <scope>NUCLEOTIDE SEQUENCE [LARGE SCALE GENOMIC DNA]</scope>
    <source>
        <strain evidence="4">SpSt-10</strain>
        <strain evidence="3">SpSt-62</strain>
        <strain evidence="2">SpSt-97</strain>
    </source>
</reference>
<feature type="transmembrane region" description="Helical" evidence="1">
    <location>
        <begin position="108"/>
        <end position="131"/>
    </location>
</feature>
<evidence type="ECO:0000313" key="2">
    <source>
        <dbReference type="EMBL" id="HGE66346.1"/>
    </source>
</evidence>
<proteinExistence type="predicted"/>
<dbReference type="AlphaFoldDB" id="A0A7C3YNR1"/>
<dbReference type="EMBL" id="DTPI01000028">
    <property type="protein sequence ID" value="HGE66346.1"/>
    <property type="molecule type" value="Genomic_DNA"/>
</dbReference>
<keyword evidence="1" id="KW-1133">Transmembrane helix</keyword>
<gene>
    <name evidence="4" type="ORF">ENL48_06705</name>
    <name evidence="3" type="ORF">ENT89_02925</name>
    <name evidence="2" type="ORF">ENX77_04385</name>
</gene>
<keyword evidence="1" id="KW-0812">Transmembrane</keyword>
<protein>
    <recommendedName>
        <fullName evidence="5">Carboxypeptidase regulatory-like domain-containing protein</fullName>
    </recommendedName>
</protein>
<organism evidence="2">
    <name type="scientific">Geoglobus ahangari</name>
    <dbReference type="NCBI Taxonomy" id="113653"/>
    <lineage>
        <taxon>Archaea</taxon>
        <taxon>Methanobacteriati</taxon>
        <taxon>Methanobacteriota</taxon>
        <taxon>Archaeoglobi</taxon>
        <taxon>Archaeoglobales</taxon>
        <taxon>Archaeoglobaceae</taxon>
        <taxon>Geoglobus</taxon>
    </lineage>
</organism>
<dbReference type="EMBL" id="DTAK01000015">
    <property type="protein sequence ID" value="HGU59140.1"/>
    <property type="molecule type" value="Genomic_DNA"/>
</dbReference>
<keyword evidence="1" id="KW-0472">Membrane</keyword>
<name>A0A7C3YNR1_9EURY</name>
<sequence>MKLFVIILALLMIISPVTAHRMYVDYRVSEIEVYAWYGGGDKIVDGDVKVYRSDGTLYVEGKTDKNGTFRFEPEIGESYKVVVESMGHSAECEVNLSSANIVIKEEPLYLKVISGLGYLLGLAGIASLYVARRKR</sequence>
<dbReference type="EMBL" id="DRUC01000099">
    <property type="protein sequence ID" value="HHF48802.1"/>
    <property type="molecule type" value="Genomic_DNA"/>
</dbReference>